<keyword evidence="2" id="KW-1185">Reference proteome</keyword>
<dbReference type="Proteomes" id="UP001157502">
    <property type="component" value="Chromosome 27"/>
</dbReference>
<protein>
    <submittedName>
        <fullName evidence="1">Uncharacterized protein</fullName>
    </submittedName>
</protein>
<organism evidence="1 2">
    <name type="scientific">Dallia pectoralis</name>
    <name type="common">Alaska blackfish</name>
    <dbReference type="NCBI Taxonomy" id="75939"/>
    <lineage>
        <taxon>Eukaryota</taxon>
        <taxon>Metazoa</taxon>
        <taxon>Chordata</taxon>
        <taxon>Craniata</taxon>
        <taxon>Vertebrata</taxon>
        <taxon>Euteleostomi</taxon>
        <taxon>Actinopterygii</taxon>
        <taxon>Neopterygii</taxon>
        <taxon>Teleostei</taxon>
        <taxon>Protacanthopterygii</taxon>
        <taxon>Esociformes</taxon>
        <taxon>Umbridae</taxon>
        <taxon>Dallia</taxon>
    </lineage>
</organism>
<comment type="caution">
    <text evidence="1">The sequence shown here is derived from an EMBL/GenBank/DDBJ whole genome shotgun (WGS) entry which is preliminary data.</text>
</comment>
<accession>A0ACC2FHW2</accession>
<proteinExistence type="predicted"/>
<sequence length="67" mass="7126">MYSPSTESHNGRLSVHVLPVHSSYSSTLTVPTCQPAGRAELSLEEASGHVRVGYTGMGRPFGTPPRS</sequence>
<evidence type="ECO:0000313" key="1">
    <source>
        <dbReference type="EMBL" id="KAJ7990928.1"/>
    </source>
</evidence>
<dbReference type="EMBL" id="CM055754">
    <property type="protein sequence ID" value="KAJ7990928.1"/>
    <property type="molecule type" value="Genomic_DNA"/>
</dbReference>
<name>A0ACC2FHW2_DALPE</name>
<evidence type="ECO:0000313" key="2">
    <source>
        <dbReference type="Proteomes" id="UP001157502"/>
    </source>
</evidence>
<reference evidence="1" key="1">
    <citation type="submission" date="2021-05" db="EMBL/GenBank/DDBJ databases">
        <authorList>
            <person name="Pan Q."/>
            <person name="Jouanno E."/>
            <person name="Zahm M."/>
            <person name="Klopp C."/>
            <person name="Cabau C."/>
            <person name="Louis A."/>
            <person name="Berthelot C."/>
            <person name="Parey E."/>
            <person name="Roest Crollius H."/>
            <person name="Montfort J."/>
            <person name="Robinson-Rechavi M."/>
            <person name="Bouchez O."/>
            <person name="Lampietro C."/>
            <person name="Lopez Roques C."/>
            <person name="Donnadieu C."/>
            <person name="Postlethwait J."/>
            <person name="Bobe J."/>
            <person name="Dillon D."/>
            <person name="Chandos A."/>
            <person name="von Hippel F."/>
            <person name="Guiguen Y."/>
        </authorList>
    </citation>
    <scope>NUCLEOTIDE SEQUENCE</scope>
    <source>
        <strain evidence="1">YG-Jan2019</strain>
    </source>
</reference>
<gene>
    <name evidence="1" type="ORF">DPEC_G00291970</name>
</gene>